<evidence type="ECO:0000256" key="1">
    <source>
        <dbReference type="ARBA" id="ARBA00001412"/>
    </source>
</evidence>
<evidence type="ECO:0000259" key="7">
    <source>
        <dbReference type="Pfam" id="PF02449"/>
    </source>
</evidence>
<dbReference type="InterPro" id="IPR013780">
    <property type="entry name" value="Glyco_hydro_b"/>
</dbReference>
<dbReference type="CDD" id="cd03143">
    <property type="entry name" value="A4_beta-galactosidase_middle_domain"/>
    <property type="match status" value="1"/>
</dbReference>
<evidence type="ECO:0000256" key="2">
    <source>
        <dbReference type="ARBA" id="ARBA00005940"/>
    </source>
</evidence>
<feature type="domain" description="Beta-galactosidase trimerisation" evidence="8">
    <location>
        <begin position="398"/>
        <end position="604"/>
    </location>
</feature>
<dbReference type="InterPro" id="IPR017853">
    <property type="entry name" value="GH"/>
</dbReference>
<organism evidence="10 11">
    <name type="scientific">Lapidilactobacillus mulanensis</name>
    <dbReference type="NCBI Taxonomy" id="2485999"/>
    <lineage>
        <taxon>Bacteria</taxon>
        <taxon>Bacillati</taxon>
        <taxon>Bacillota</taxon>
        <taxon>Bacilli</taxon>
        <taxon>Lactobacillales</taxon>
        <taxon>Lactobacillaceae</taxon>
        <taxon>Lapidilactobacillus</taxon>
    </lineage>
</organism>
<dbReference type="SUPFAM" id="SSF51445">
    <property type="entry name" value="(Trans)glycosidases"/>
    <property type="match status" value="1"/>
</dbReference>
<evidence type="ECO:0000256" key="3">
    <source>
        <dbReference type="ARBA" id="ARBA00012756"/>
    </source>
</evidence>
<dbReference type="PIRSF" id="PIRSF001084">
    <property type="entry name" value="B-galactosidase"/>
    <property type="match status" value="1"/>
</dbReference>
<dbReference type="PANTHER" id="PTHR36447">
    <property type="entry name" value="BETA-GALACTOSIDASE GANA"/>
    <property type="match status" value="1"/>
</dbReference>
<evidence type="ECO:0000313" key="10">
    <source>
        <dbReference type="EMBL" id="MFD1466026.1"/>
    </source>
</evidence>
<dbReference type="PANTHER" id="PTHR36447:SF1">
    <property type="entry name" value="BETA-GALACTOSIDASE GANA"/>
    <property type="match status" value="1"/>
</dbReference>
<comment type="caution">
    <text evidence="10">The sequence shown here is derived from an EMBL/GenBank/DDBJ whole genome shotgun (WGS) entry which is preliminary data.</text>
</comment>
<dbReference type="Pfam" id="PF02449">
    <property type="entry name" value="Glyco_hydro_42"/>
    <property type="match status" value="1"/>
</dbReference>
<dbReference type="Pfam" id="PF08533">
    <property type="entry name" value="Glyco_hydro_42C"/>
    <property type="match status" value="1"/>
</dbReference>
<accession>A0ABW4DRD8</accession>
<evidence type="ECO:0000259" key="9">
    <source>
        <dbReference type="Pfam" id="PF08533"/>
    </source>
</evidence>
<gene>
    <name evidence="10" type="ORF">ACFQ4L_08115</name>
</gene>
<dbReference type="Gene3D" id="3.20.20.80">
    <property type="entry name" value="Glycosidases"/>
    <property type="match status" value="1"/>
</dbReference>
<protein>
    <recommendedName>
        <fullName evidence="3 6">Beta-galactosidase</fullName>
        <shortName evidence="6">Beta-gal</shortName>
        <ecNumber evidence="3 6">3.2.1.23</ecNumber>
    </recommendedName>
</protein>
<sequence length="677" mass="76791">METTQFKQILFGGDYNPEQWPKEVWYKDMQLLTKADINEATINVFSWAQLQPSENEYDFSTLDDIVELLTDNHFKIVLATSTAALPAWMAKSYPDVTRTDFEGRHHRFGGRHNACPNSPTFRKYGRRLAAKLAERYGKLDNVVCWHVSNEYGGLCYCDNCAKAFRVWLHERYNGDLGAVNQAWNSNFWSHTFYDWDEIFPPNDISDAIGPDNATLAGLAIDYLRFMSDSILRNYTDERDAIRQFDPQTPITTNLMGTFKDLDYFKWAKEMDLVSWDNYPAYNTPFSYTAMCHDLMRGVKNGAPFMLMEQTPSQQNWQPYNSLKRPGQMRAMSYQAIAHGADSIQYFQLRQSRGATEKFHGAVIGHSDTDQTRVFRETAALGQELANLGTETLGARTPAKVAIIFDWENYWALEYASGPNVLLKYVDQIHRYYAAFYRQNIAVDLIPTDLSADDMAKYDLVVAPVLYMVKPGVAEQLTAYVKNGGHFLTTFMSGLVDEHDNVYIGGYPGPLRELMGVWVEEFDALPPEQSYQVAFNDGTTSKCDLLCDIMHLEGAKALASYSDGEFYAGSPVVTQNSVGDGSAYYVGTQLEDSGLDHVVMNFIDQFNWEHYDTPAGIEITRRQRAGQAYYFLVNNTNNSATIDWPVAGIDLLSQTIVDKGQLSIKPYEVRIVKKAVEA</sequence>
<evidence type="ECO:0000259" key="8">
    <source>
        <dbReference type="Pfam" id="PF08532"/>
    </source>
</evidence>
<dbReference type="RefSeq" id="WP_125578323.1">
    <property type="nucleotide sequence ID" value="NZ_JBHTOF010000093.1"/>
</dbReference>
<dbReference type="Pfam" id="PF08532">
    <property type="entry name" value="Glyco_hydro_42M"/>
    <property type="match status" value="1"/>
</dbReference>
<name>A0ABW4DRD8_9LACO</name>
<dbReference type="EC" id="3.2.1.23" evidence="3 6"/>
<dbReference type="SUPFAM" id="SSF52317">
    <property type="entry name" value="Class I glutamine amidotransferase-like"/>
    <property type="match status" value="1"/>
</dbReference>
<feature type="domain" description="Beta-galactosidase C-terminal" evidence="9">
    <location>
        <begin position="615"/>
        <end position="673"/>
    </location>
</feature>
<proteinExistence type="inferred from homology"/>
<dbReference type="Proteomes" id="UP001597244">
    <property type="component" value="Unassembled WGS sequence"/>
</dbReference>
<reference evidence="11" key="1">
    <citation type="journal article" date="2019" name="Int. J. Syst. Evol. Microbiol.">
        <title>The Global Catalogue of Microorganisms (GCM) 10K type strain sequencing project: providing services to taxonomists for standard genome sequencing and annotation.</title>
        <authorList>
            <consortium name="The Broad Institute Genomics Platform"/>
            <consortium name="The Broad Institute Genome Sequencing Center for Infectious Disease"/>
            <person name="Wu L."/>
            <person name="Ma J."/>
        </authorList>
    </citation>
    <scope>NUCLEOTIDE SEQUENCE [LARGE SCALE GENOMIC DNA]</scope>
    <source>
        <strain evidence="11">CCM 8951</strain>
    </source>
</reference>
<dbReference type="InterPro" id="IPR013739">
    <property type="entry name" value="Beta_galactosidase_C"/>
</dbReference>
<evidence type="ECO:0000256" key="5">
    <source>
        <dbReference type="ARBA" id="ARBA00023295"/>
    </source>
</evidence>
<dbReference type="InterPro" id="IPR013529">
    <property type="entry name" value="Glyco_hydro_42_N"/>
</dbReference>
<comment type="similarity">
    <text evidence="2 6">Belongs to the glycosyl hydrolase 42 family.</text>
</comment>
<dbReference type="EMBL" id="JBHTOF010000093">
    <property type="protein sequence ID" value="MFD1466026.1"/>
    <property type="molecule type" value="Genomic_DNA"/>
</dbReference>
<dbReference type="GO" id="GO:0004565">
    <property type="term" value="F:beta-galactosidase activity"/>
    <property type="evidence" value="ECO:0007669"/>
    <property type="project" value="UniProtKB-EC"/>
</dbReference>
<evidence type="ECO:0000256" key="6">
    <source>
        <dbReference type="PIRNR" id="PIRNR001084"/>
    </source>
</evidence>
<evidence type="ECO:0000313" key="11">
    <source>
        <dbReference type="Proteomes" id="UP001597244"/>
    </source>
</evidence>
<dbReference type="Gene3D" id="2.60.40.1180">
    <property type="entry name" value="Golgi alpha-mannosidase II"/>
    <property type="match status" value="1"/>
</dbReference>
<comment type="catalytic activity">
    <reaction evidence="1 6">
        <text>Hydrolysis of terminal non-reducing beta-D-galactose residues in beta-D-galactosides.</text>
        <dbReference type="EC" id="3.2.1.23"/>
    </reaction>
</comment>
<dbReference type="InterPro" id="IPR029062">
    <property type="entry name" value="Class_I_gatase-like"/>
</dbReference>
<dbReference type="Gene3D" id="3.40.50.880">
    <property type="match status" value="1"/>
</dbReference>
<feature type="domain" description="Glycoside hydrolase family 42 N-terminal" evidence="7">
    <location>
        <begin position="14"/>
        <end position="386"/>
    </location>
</feature>
<evidence type="ECO:0000256" key="4">
    <source>
        <dbReference type="ARBA" id="ARBA00022801"/>
    </source>
</evidence>
<keyword evidence="11" id="KW-1185">Reference proteome</keyword>
<keyword evidence="4 6" id="KW-0378">Hydrolase</keyword>
<dbReference type="InterPro" id="IPR003476">
    <property type="entry name" value="Glyco_hydro_42"/>
</dbReference>
<keyword evidence="5 6" id="KW-0326">Glycosidase</keyword>
<dbReference type="InterPro" id="IPR013738">
    <property type="entry name" value="Beta_galactosidase_Trimer"/>
</dbReference>